<accession>A0AAE1NRY3</accession>
<dbReference type="EMBL" id="JAWZYT010004160">
    <property type="protein sequence ID" value="KAK4295048.1"/>
    <property type="molecule type" value="Genomic_DNA"/>
</dbReference>
<gene>
    <name evidence="2" type="ORF">Pmani_032361</name>
</gene>
<evidence type="ECO:0000313" key="3">
    <source>
        <dbReference type="Proteomes" id="UP001292094"/>
    </source>
</evidence>
<dbReference type="AlphaFoldDB" id="A0AAE1NRY3"/>
<feature type="region of interest" description="Disordered" evidence="1">
    <location>
        <begin position="72"/>
        <end position="109"/>
    </location>
</feature>
<reference evidence="2" key="1">
    <citation type="submission" date="2023-11" db="EMBL/GenBank/DDBJ databases">
        <title>Genome assemblies of two species of porcelain crab, Petrolisthes cinctipes and Petrolisthes manimaculis (Anomura: Porcellanidae).</title>
        <authorList>
            <person name="Angst P."/>
        </authorList>
    </citation>
    <scope>NUCLEOTIDE SEQUENCE</scope>
    <source>
        <strain evidence="2">PB745_02</strain>
        <tissue evidence="2">Gill</tissue>
    </source>
</reference>
<organism evidence="2 3">
    <name type="scientific">Petrolisthes manimaculis</name>
    <dbReference type="NCBI Taxonomy" id="1843537"/>
    <lineage>
        <taxon>Eukaryota</taxon>
        <taxon>Metazoa</taxon>
        <taxon>Ecdysozoa</taxon>
        <taxon>Arthropoda</taxon>
        <taxon>Crustacea</taxon>
        <taxon>Multicrustacea</taxon>
        <taxon>Malacostraca</taxon>
        <taxon>Eumalacostraca</taxon>
        <taxon>Eucarida</taxon>
        <taxon>Decapoda</taxon>
        <taxon>Pleocyemata</taxon>
        <taxon>Anomura</taxon>
        <taxon>Galatheoidea</taxon>
        <taxon>Porcellanidae</taxon>
        <taxon>Petrolisthes</taxon>
    </lineage>
</organism>
<keyword evidence="3" id="KW-1185">Reference proteome</keyword>
<proteinExistence type="predicted"/>
<dbReference type="Proteomes" id="UP001292094">
    <property type="component" value="Unassembled WGS sequence"/>
</dbReference>
<feature type="compositionally biased region" description="Polar residues" evidence="1">
    <location>
        <begin position="24"/>
        <end position="37"/>
    </location>
</feature>
<feature type="compositionally biased region" description="Pro residues" evidence="1">
    <location>
        <begin position="99"/>
        <end position="109"/>
    </location>
</feature>
<evidence type="ECO:0000256" key="1">
    <source>
        <dbReference type="SAM" id="MobiDB-lite"/>
    </source>
</evidence>
<name>A0AAE1NRY3_9EUCA</name>
<sequence>MWRESGWREEVERRGEMERRPANPCSTFSQTIPSLNRTTSSFSSTQLSASPSTSPVFITVKIISLVPEPYQEGYRVSDTRVRPPPQLKFSDVDPDPKEPIPGPTEPTKM</sequence>
<comment type="caution">
    <text evidence="2">The sequence shown here is derived from an EMBL/GenBank/DDBJ whole genome shotgun (WGS) entry which is preliminary data.</text>
</comment>
<feature type="region of interest" description="Disordered" evidence="1">
    <location>
        <begin position="1"/>
        <end position="53"/>
    </location>
</feature>
<protein>
    <submittedName>
        <fullName evidence="2">Uncharacterized protein</fullName>
    </submittedName>
</protein>
<evidence type="ECO:0000313" key="2">
    <source>
        <dbReference type="EMBL" id="KAK4295048.1"/>
    </source>
</evidence>
<feature type="compositionally biased region" description="Low complexity" evidence="1">
    <location>
        <begin position="38"/>
        <end position="53"/>
    </location>
</feature>
<feature type="compositionally biased region" description="Basic and acidic residues" evidence="1">
    <location>
        <begin position="1"/>
        <end position="21"/>
    </location>
</feature>